<dbReference type="InterPro" id="IPR010998">
    <property type="entry name" value="Integrase_recombinase_N"/>
</dbReference>
<evidence type="ECO:0000313" key="6">
    <source>
        <dbReference type="EMBL" id="GIN96114.1"/>
    </source>
</evidence>
<dbReference type="EMBL" id="BORJ01000004">
    <property type="protein sequence ID" value="GIN96114.1"/>
    <property type="molecule type" value="Genomic_DNA"/>
</dbReference>
<dbReference type="InterPro" id="IPR050808">
    <property type="entry name" value="Phage_Integrase"/>
</dbReference>
<comment type="similarity">
    <text evidence="1">Belongs to the 'phage' integrase family.</text>
</comment>
<dbReference type="InterPro" id="IPR002104">
    <property type="entry name" value="Integrase_catalytic"/>
</dbReference>
<feature type="domain" description="Tyr recombinase" evidence="5">
    <location>
        <begin position="177"/>
        <end position="311"/>
    </location>
</feature>
<dbReference type="Pfam" id="PF14657">
    <property type="entry name" value="Arm-DNA-bind_4"/>
    <property type="match status" value="1"/>
</dbReference>
<dbReference type="Pfam" id="PF00589">
    <property type="entry name" value="Phage_integrase"/>
    <property type="match status" value="1"/>
</dbReference>
<keyword evidence="4" id="KW-0233">DNA recombination</keyword>
<dbReference type="InterPro" id="IPR004107">
    <property type="entry name" value="Integrase_SAM-like_N"/>
</dbReference>
<dbReference type="PROSITE" id="PS51898">
    <property type="entry name" value="TYR_RECOMBINASE"/>
    <property type="match status" value="1"/>
</dbReference>
<protein>
    <recommendedName>
        <fullName evidence="5">Tyr recombinase domain-containing protein</fullName>
    </recommendedName>
</protein>
<evidence type="ECO:0000313" key="7">
    <source>
        <dbReference type="Proteomes" id="UP000680670"/>
    </source>
</evidence>
<dbReference type="InterPro" id="IPR013762">
    <property type="entry name" value="Integrase-like_cat_sf"/>
</dbReference>
<evidence type="ECO:0000256" key="2">
    <source>
        <dbReference type="ARBA" id="ARBA00022908"/>
    </source>
</evidence>
<evidence type="ECO:0000259" key="5">
    <source>
        <dbReference type="PROSITE" id="PS51898"/>
    </source>
</evidence>
<reference evidence="6 7" key="1">
    <citation type="submission" date="2021-03" db="EMBL/GenBank/DDBJ databases">
        <title>Antimicrobial resistance genes in bacteria isolated from Japanese honey, and their potential for conferring macrolide and lincosamide resistance in the American foulbrood pathogen Paenibacillus larvae.</title>
        <authorList>
            <person name="Okamoto M."/>
            <person name="Kumagai M."/>
            <person name="Kanamori H."/>
            <person name="Takamatsu D."/>
        </authorList>
    </citation>
    <scope>NUCLEOTIDE SEQUENCE [LARGE SCALE GENOMIC DNA]</scope>
    <source>
        <strain evidence="6 7">J6TS1</strain>
    </source>
</reference>
<keyword evidence="2" id="KW-0229">DNA integration</keyword>
<evidence type="ECO:0000256" key="4">
    <source>
        <dbReference type="ARBA" id="ARBA00023172"/>
    </source>
</evidence>
<accession>A0ABQ4KWV4</accession>
<gene>
    <name evidence="6" type="ORF">J6TS1_19840</name>
</gene>
<dbReference type="InterPro" id="IPR011010">
    <property type="entry name" value="DNA_brk_join_enz"/>
</dbReference>
<dbReference type="PANTHER" id="PTHR30629:SF2">
    <property type="entry name" value="PROPHAGE INTEGRASE INTS-RELATED"/>
    <property type="match status" value="1"/>
</dbReference>
<comment type="caution">
    <text evidence="6">The sequence shown here is derived from an EMBL/GenBank/DDBJ whole genome shotgun (WGS) entry which is preliminary data.</text>
</comment>
<organism evidence="6 7">
    <name type="scientific">Siminovitchia terrae</name>
    <name type="common">Bacillus terrae</name>
    <dbReference type="NCBI Taxonomy" id="1914933"/>
    <lineage>
        <taxon>Bacteria</taxon>
        <taxon>Bacillati</taxon>
        <taxon>Bacillota</taxon>
        <taxon>Bacilli</taxon>
        <taxon>Bacillales</taxon>
        <taxon>Bacillaceae</taxon>
        <taxon>Siminovitchia</taxon>
    </lineage>
</organism>
<proteinExistence type="inferred from homology"/>
<dbReference type="Pfam" id="PF14659">
    <property type="entry name" value="Phage_int_SAM_3"/>
    <property type="match status" value="1"/>
</dbReference>
<dbReference type="SUPFAM" id="SSF56349">
    <property type="entry name" value="DNA breaking-rejoining enzymes"/>
    <property type="match status" value="1"/>
</dbReference>
<name>A0ABQ4KWV4_SIMTE</name>
<sequence>MKLHKTETDPEIYYYFLKNGDKRYQYRHKYYDALGKRKEKKKSGFDTEKAALKELLQVKADLLSGQVKKVENDRMSVSQWLDIWYETYNGDWEITSRIQRKDAIDNQMKPRLGKYVLAELDRTTYRRVYINDLLKSYKPSTVQLFHRLFSIAINAAVEDEILTRNRFTKISIEQERKLENFLTPEELNLFLHTAKKRLNIINFTLIFLLAYTGLRRGEAFGLKWRNIDFNQKTITVDCTRDRHGERSPKTKNSYRTIPVDDVLVDQLKVYQKWCLETKFASGLKLDKESDHVFISKTSGEKCCDNIFRIYI</sequence>
<dbReference type="CDD" id="cd01189">
    <property type="entry name" value="INT_ICEBs1_C_like"/>
    <property type="match status" value="1"/>
</dbReference>
<dbReference type="Gene3D" id="1.10.443.10">
    <property type="entry name" value="Intergrase catalytic core"/>
    <property type="match status" value="1"/>
</dbReference>
<dbReference type="Gene3D" id="1.10.150.130">
    <property type="match status" value="1"/>
</dbReference>
<keyword evidence="3" id="KW-0238">DNA-binding</keyword>
<evidence type="ECO:0000256" key="1">
    <source>
        <dbReference type="ARBA" id="ARBA00008857"/>
    </source>
</evidence>
<dbReference type="Proteomes" id="UP000680670">
    <property type="component" value="Unassembled WGS sequence"/>
</dbReference>
<keyword evidence="7" id="KW-1185">Reference proteome</keyword>
<dbReference type="PANTHER" id="PTHR30629">
    <property type="entry name" value="PROPHAGE INTEGRASE"/>
    <property type="match status" value="1"/>
</dbReference>
<evidence type="ECO:0000256" key="3">
    <source>
        <dbReference type="ARBA" id="ARBA00023125"/>
    </source>
</evidence>
<dbReference type="InterPro" id="IPR028259">
    <property type="entry name" value="AP2-like_int_N"/>
</dbReference>